<evidence type="ECO:0000256" key="3">
    <source>
        <dbReference type="ARBA" id="ARBA00022630"/>
    </source>
</evidence>
<comment type="function">
    <text evidence="7">Involved in the assimilation of dimethylsulphoniopropionate (DMSP), an important compound in the fixation of carbon in marine phytoplankton, by mediating the conversion of 3-(methylthio)propanoyl-CoA (MMPA-CoA) to 3-(methylthio)acryloyl-CoA (MTA-CoA).</text>
</comment>
<evidence type="ECO:0000256" key="8">
    <source>
        <dbReference type="ARBA" id="ARBA00066694"/>
    </source>
</evidence>
<dbReference type="Pfam" id="PF02770">
    <property type="entry name" value="Acyl-CoA_dh_M"/>
    <property type="match status" value="1"/>
</dbReference>
<protein>
    <recommendedName>
        <fullName evidence="9">3-methylmercaptopropionyl-CoA dehydrogenase</fullName>
        <ecNumber evidence="8">1.3.99.41</ecNumber>
    </recommendedName>
</protein>
<gene>
    <name evidence="14" type="ORF">H3H37_20035</name>
</gene>
<evidence type="ECO:0000256" key="4">
    <source>
        <dbReference type="ARBA" id="ARBA00022827"/>
    </source>
</evidence>
<keyword evidence="4" id="KW-0274">FAD</keyword>
<keyword evidence="5" id="KW-0560">Oxidoreductase</keyword>
<dbReference type="InterPro" id="IPR009100">
    <property type="entry name" value="AcylCoA_DH/oxidase_NM_dom_sf"/>
</dbReference>
<dbReference type="InterPro" id="IPR037069">
    <property type="entry name" value="AcylCoA_DH/ox_N_sf"/>
</dbReference>
<dbReference type="Pfam" id="PF02771">
    <property type="entry name" value="Acyl-CoA_dh_N"/>
    <property type="match status" value="1"/>
</dbReference>
<dbReference type="SUPFAM" id="SSF56645">
    <property type="entry name" value="Acyl-CoA dehydrogenase NM domain-like"/>
    <property type="match status" value="1"/>
</dbReference>
<reference evidence="14 15" key="1">
    <citation type="submission" date="2020-07" db="EMBL/GenBank/DDBJ databases">
        <title>Novel species isolated from subtropical streams in China.</title>
        <authorList>
            <person name="Lu H."/>
        </authorList>
    </citation>
    <scope>NUCLEOTIDE SEQUENCE [LARGE SCALE GENOMIC DNA]</scope>
    <source>
        <strain evidence="14 15">LX20W</strain>
    </source>
</reference>
<keyword evidence="3" id="KW-0285">Flavoprotein</keyword>
<name>A0A7W2ID95_9BURK</name>
<dbReference type="RefSeq" id="WP_182165807.1">
    <property type="nucleotide sequence ID" value="NZ_JACEZT010000015.1"/>
</dbReference>
<evidence type="ECO:0000256" key="7">
    <source>
        <dbReference type="ARBA" id="ARBA00058683"/>
    </source>
</evidence>
<evidence type="ECO:0000256" key="5">
    <source>
        <dbReference type="ARBA" id="ARBA00023002"/>
    </source>
</evidence>
<evidence type="ECO:0000313" key="14">
    <source>
        <dbReference type="EMBL" id="MBA5639356.1"/>
    </source>
</evidence>
<dbReference type="InterPro" id="IPR036250">
    <property type="entry name" value="AcylCo_DH-like_C"/>
</dbReference>
<dbReference type="InterPro" id="IPR013786">
    <property type="entry name" value="AcylCoA_DH/ox_N"/>
</dbReference>
<dbReference type="PANTHER" id="PTHR42803:SF1">
    <property type="entry name" value="BROAD-SPECIFICITY LINEAR ACYL-COA DEHYDROGENASE FADE5"/>
    <property type="match status" value="1"/>
</dbReference>
<evidence type="ECO:0000259" key="13">
    <source>
        <dbReference type="Pfam" id="PF12806"/>
    </source>
</evidence>
<dbReference type="EC" id="1.3.99.41" evidence="8"/>
<accession>A0A7W2ID95</accession>
<dbReference type="AlphaFoldDB" id="A0A7W2ID95"/>
<feature type="domain" description="Acyl-CoA oxidase/dehydrogenase middle" evidence="11">
    <location>
        <begin position="162"/>
        <end position="268"/>
    </location>
</feature>
<dbReference type="PANTHER" id="PTHR42803">
    <property type="entry name" value="ACYL-COA DEHYDROGENASE"/>
    <property type="match status" value="1"/>
</dbReference>
<evidence type="ECO:0000256" key="1">
    <source>
        <dbReference type="ARBA" id="ARBA00001974"/>
    </source>
</evidence>
<evidence type="ECO:0000313" key="15">
    <source>
        <dbReference type="Proteomes" id="UP000534388"/>
    </source>
</evidence>
<feature type="domain" description="Acetyl-CoA dehydrogenase-like C-terminal" evidence="13">
    <location>
        <begin position="464"/>
        <end position="619"/>
    </location>
</feature>
<dbReference type="GO" id="GO:0016627">
    <property type="term" value="F:oxidoreductase activity, acting on the CH-CH group of donors"/>
    <property type="evidence" value="ECO:0007669"/>
    <property type="project" value="InterPro"/>
</dbReference>
<evidence type="ECO:0000259" key="12">
    <source>
        <dbReference type="Pfam" id="PF02771"/>
    </source>
</evidence>
<proteinExistence type="inferred from homology"/>
<organism evidence="14 15">
    <name type="scientific">Rugamonas brunnea</name>
    <dbReference type="NCBI Taxonomy" id="2758569"/>
    <lineage>
        <taxon>Bacteria</taxon>
        <taxon>Pseudomonadati</taxon>
        <taxon>Pseudomonadota</taxon>
        <taxon>Betaproteobacteria</taxon>
        <taxon>Burkholderiales</taxon>
        <taxon>Oxalobacteraceae</taxon>
        <taxon>Telluria group</taxon>
        <taxon>Rugamonas</taxon>
    </lineage>
</organism>
<sequence>MDTYGAPLRDMRFILDHLVGIDSIAALPGCEAAEPELVYSILEEADKFAAGVLAPINKSGDLQGCRLDGDRVVVPYGWQEAWDQFVAGGWLGLSLPEQYGGQGLPKALWAPVWEMWFSANLAFTMLPQLTLGQTEALDVAADEAMKALYLPRIVSGEWACNMSLTEPQAGSDLAAVRMRAEAAADGSYRLFGQKIFISYGDHELTDNIVHLVLARLPDAPAGIKGISLFLVPKFLVNADGSLGAKNDVRAVSLEHKMGIHGSPTCTMAYGDQGGAVGYLVGELNRGIEYMFVMMNEARFGVSLHGVALAERAYQMALRYANERSQGKVAGEAGRPIAGHPDVKRQLLAMRTRIFAMRALVYPAAAWFDQARHHPSPEAAARSRRYIDLLMPVLKGWNTETGNLVCDDAIQVFGGMGFVEETGVAQHYRDGRVTRIYEGTTGIQANDLVSRKILRENGATLRELVAEIRADVAALADVRELAGHAKALAANVDDLERATDFLLANGSSDPATVQAAAVPFLHLAGLVCAGWRVAQAARAAQGGLAAAASAGAAAATGAAGVAGVAAAAGAAGAAESAPAGAPGAGAEDAGYLRGVLALASFWFATYAPQVRGHADTVAASACVGLAPDTALWA</sequence>
<evidence type="ECO:0000256" key="9">
    <source>
        <dbReference type="ARBA" id="ARBA00069043"/>
    </source>
</evidence>
<dbReference type="Pfam" id="PF00441">
    <property type="entry name" value="Acyl-CoA_dh_1"/>
    <property type="match status" value="1"/>
</dbReference>
<feature type="domain" description="Acyl-CoA dehydrogenase/oxidase C-terminal" evidence="10">
    <location>
        <begin position="284"/>
        <end position="448"/>
    </location>
</feature>
<dbReference type="Pfam" id="PF12806">
    <property type="entry name" value="Acyl-CoA_dh_C"/>
    <property type="match status" value="1"/>
</dbReference>
<dbReference type="Gene3D" id="2.40.110.10">
    <property type="entry name" value="Butyryl-CoA Dehydrogenase, subunit A, domain 2"/>
    <property type="match status" value="1"/>
</dbReference>
<comment type="cofactor">
    <cofactor evidence="1">
        <name>FAD</name>
        <dbReference type="ChEBI" id="CHEBI:57692"/>
    </cofactor>
</comment>
<dbReference type="FunFam" id="2.40.110.10:FF:000031">
    <property type="entry name" value="Acyl-CoA dehydrogenase, putative"/>
    <property type="match status" value="1"/>
</dbReference>
<comment type="similarity">
    <text evidence="2">Belongs to the acyl-CoA dehydrogenase family.</text>
</comment>
<dbReference type="SUPFAM" id="SSF47203">
    <property type="entry name" value="Acyl-CoA dehydrogenase C-terminal domain-like"/>
    <property type="match status" value="1"/>
</dbReference>
<evidence type="ECO:0000256" key="6">
    <source>
        <dbReference type="ARBA" id="ARBA00051388"/>
    </source>
</evidence>
<dbReference type="InterPro" id="IPR009075">
    <property type="entry name" value="AcylCo_DH/oxidase_C"/>
</dbReference>
<evidence type="ECO:0000259" key="10">
    <source>
        <dbReference type="Pfam" id="PF00441"/>
    </source>
</evidence>
<dbReference type="InterPro" id="IPR025878">
    <property type="entry name" value="Acyl-CoA_dh-like_C_dom"/>
</dbReference>
<dbReference type="EMBL" id="JACEZT010000015">
    <property type="protein sequence ID" value="MBA5639356.1"/>
    <property type="molecule type" value="Genomic_DNA"/>
</dbReference>
<dbReference type="Proteomes" id="UP000534388">
    <property type="component" value="Unassembled WGS sequence"/>
</dbReference>
<dbReference type="InterPro" id="IPR006091">
    <property type="entry name" value="Acyl-CoA_Oxase/DH_mid-dom"/>
</dbReference>
<dbReference type="Gene3D" id="1.20.140.10">
    <property type="entry name" value="Butyryl-CoA Dehydrogenase, subunit A, domain 3"/>
    <property type="match status" value="1"/>
</dbReference>
<evidence type="ECO:0000259" key="11">
    <source>
        <dbReference type="Pfam" id="PF02770"/>
    </source>
</evidence>
<feature type="domain" description="Acyl-CoA dehydrogenase/oxidase N-terminal" evidence="12">
    <location>
        <begin position="42"/>
        <end position="157"/>
    </location>
</feature>
<dbReference type="InterPro" id="IPR052166">
    <property type="entry name" value="Diverse_Acyl-CoA_DH"/>
</dbReference>
<comment type="catalytic activity">
    <reaction evidence="6">
        <text>3-(methylsulfanyl)propanoyl-CoA + oxidized [electron-transfer flavoprotein] + H(+) = 3-(methylsulfanyl)acryloyl-CoA + reduced [electron-transfer flavoprotein]</text>
        <dbReference type="Rhea" id="RHEA:52612"/>
        <dbReference type="Rhea" id="RHEA-COMP:10685"/>
        <dbReference type="Rhea" id="RHEA-COMP:10686"/>
        <dbReference type="ChEBI" id="CHEBI:15378"/>
        <dbReference type="ChEBI" id="CHEBI:57692"/>
        <dbReference type="ChEBI" id="CHEBI:58307"/>
        <dbReference type="ChEBI" id="CHEBI:82815"/>
        <dbReference type="ChEBI" id="CHEBI:84994"/>
        <dbReference type="EC" id="1.3.99.41"/>
    </reaction>
    <physiologicalReaction direction="left-to-right" evidence="6">
        <dbReference type="Rhea" id="RHEA:52613"/>
    </physiologicalReaction>
</comment>
<dbReference type="Gene3D" id="1.10.540.10">
    <property type="entry name" value="Acyl-CoA dehydrogenase/oxidase, N-terminal domain"/>
    <property type="match status" value="1"/>
</dbReference>
<comment type="caution">
    <text evidence="14">The sequence shown here is derived from an EMBL/GenBank/DDBJ whole genome shotgun (WGS) entry which is preliminary data.</text>
</comment>
<dbReference type="InterPro" id="IPR046373">
    <property type="entry name" value="Acyl-CoA_Oxase/DH_mid-dom_sf"/>
</dbReference>
<evidence type="ECO:0000256" key="2">
    <source>
        <dbReference type="ARBA" id="ARBA00009347"/>
    </source>
</evidence>
<keyword evidence="15" id="KW-1185">Reference proteome</keyword>
<dbReference type="GO" id="GO:0050660">
    <property type="term" value="F:flavin adenine dinucleotide binding"/>
    <property type="evidence" value="ECO:0007669"/>
    <property type="project" value="InterPro"/>
</dbReference>